<evidence type="ECO:0000313" key="4">
    <source>
        <dbReference type="EMBL" id="ANP39279.1"/>
    </source>
</evidence>
<name>A0A1B0ZY69_9RHOB</name>
<organism evidence="4 5">
    <name type="scientific">Tritonibacter mobilis F1926</name>
    <dbReference type="NCBI Taxonomy" id="1265309"/>
    <lineage>
        <taxon>Bacteria</taxon>
        <taxon>Pseudomonadati</taxon>
        <taxon>Pseudomonadota</taxon>
        <taxon>Alphaproteobacteria</taxon>
        <taxon>Rhodobacterales</taxon>
        <taxon>Paracoccaceae</taxon>
        <taxon>Tritonibacter</taxon>
    </lineage>
</organism>
<protein>
    <submittedName>
        <fullName evidence="4">DNA mismatch repair protein MutT</fullName>
    </submittedName>
</protein>
<dbReference type="PANTHER" id="PTHR43736">
    <property type="entry name" value="ADP-RIBOSE PYROPHOSPHATASE"/>
    <property type="match status" value="1"/>
</dbReference>
<dbReference type="PANTHER" id="PTHR43736:SF1">
    <property type="entry name" value="DIHYDRONEOPTERIN TRIPHOSPHATE DIPHOSPHATASE"/>
    <property type="match status" value="1"/>
</dbReference>
<dbReference type="RefSeq" id="WP_005648641.1">
    <property type="nucleotide sequence ID" value="NZ_CP015230.1"/>
</dbReference>
<dbReference type="PROSITE" id="PS00893">
    <property type="entry name" value="NUDIX_BOX"/>
    <property type="match status" value="1"/>
</dbReference>
<evidence type="ECO:0000313" key="5">
    <source>
        <dbReference type="Proteomes" id="UP000013243"/>
    </source>
</evidence>
<dbReference type="EMBL" id="CP015230">
    <property type="protein sequence ID" value="ANP39279.1"/>
    <property type="molecule type" value="Genomic_DNA"/>
</dbReference>
<dbReference type="OrthoDB" id="289720at2"/>
<dbReference type="InterPro" id="IPR000086">
    <property type="entry name" value="NUDIX_hydrolase_dom"/>
</dbReference>
<dbReference type="Pfam" id="PF00293">
    <property type="entry name" value="NUDIX"/>
    <property type="match status" value="1"/>
</dbReference>
<dbReference type="GO" id="GO:0016787">
    <property type="term" value="F:hydrolase activity"/>
    <property type="evidence" value="ECO:0007669"/>
    <property type="project" value="UniProtKB-KW"/>
</dbReference>
<comment type="cofactor">
    <cofactor evidence="1">
        <name>Mg(2+)</name>
        <dbReference type="ChEBI" id="CHEBI:18420"/>
    </cofactor>
</comment>
<sequence length="139" mass="15728">MSFKGAKLLLFLGPRLLVILRDQKADIPFPGYWDFPGGGREGDETAQACALRETREEVGLIVPEAAIHYSRRYPRPDGATWFFAAEISARSVDDIRFGDEGQRWDLMSPDEYAAHPLGIPRFKVRLQDYLQSCRGGPRD</sequence>
<dbReference type="GeneID" id="28248309"/>
<evidence type="ECO:0000256" key="2">
    <source>
        <dbReference type="ARBA" id="ARBA00022801"/>
    </source>
</evidence>
<dbReference type="Proteomes" id="UP000013243">
    <property type="component" value="Chromosome"/>
</dbReference>
<dbReference type="KEGG" id="rmb:K529_000715"/>
<evidence type="ECO:0000259" key="3">
    <source>
        <dbReference type="PROSITE" id="PS51462"/>
    </source>
</evidence>
<dbReference type="InterPro" id="IPR020084">
    <property type="entry name" value="NUDIX_hydrolase_CS"/>
</dbReference>
<dbReference type="SUPFAM" id="SSF55811">
    <property type="entry name" value="Nudix"/>
    <property type="match status" value="1"/>
</dbReference>
<reference evidence="4 5" key="1">
    <citation type="journal article" date="2016" name="ISME J.">
        <title>Global occurrence and heterogeneity of the Roseobacter-clade species Ruegeria mobilis.</title>
        <authorList>
            <person name="Sonnenschein E."/>
            <person name="Gram L."/>
        </authorList>
    </citation>
    <scope>NUCLEOTIDE SEQUENCE [LARGE SCALE GENOMIC DNA]</scope>
    <source>
        <strain evidence="4 5">F1926</strain>
    </source>
</reference>
<accession>A0A1B0ZY69</accession>
<dbReference type="InterPro" id="IPR015797">
    <property type="entry name" value="NUDIX_hydrolase-like_dom_sf"/>
</dbReference>
<feature type="domain" description="Nudix hydrolase" evidence="3">
    <location>
        <begin position="1"/>
        <end position="130"/>
    </location>
</feature>
<gene>
    <name evidence="4" type="ORF">K529_000715</name>
</gene>
<dbReference type="Gene3D" id="3.90.79.10">
    <property type="entry name" value="Nucleoside Triphosphate Pyrophosphohydrolase"/>
    <property type="match status" value="1"/>
</dbReference>
<dbReference type="AlphaFoldDB" id="A0A1B0ZY69"/>
<dbReference type="PROSITE" id="PS51462">
    <property type="entry name" value="NUDIX"/>
    <property type="match status" value="1"/>
</dbReference>
<evidence type="ECO:0000256" key="1">
    <source>
        <dbReference type="ARBA" id="ARBA00001946"/>
    </source>
</evidence>
<keyword evidence="2" id="KW-0378">Hydrolase</keyword>
<dbReference type="STRING" id="1265309.K529_000715"/>
<proteinExistence type="predicted"/>